<gene>
    <name evidence="2" type="primary">LOC110988867</name>
</gene>
<dbReference type="AlphaFoldDB" id="A0A8B7ZSC4"/>
<proteinExistence type="predicted"/>
<dbReference type="PANTHER" id="PTHR48312">
    <property type="match status" value="1"/>
</dbReference>
<evidence type="ECO:0000313" key="2">
    <source>
        <dbReference type="RefSeq" id="XP_022108473.1"/>
    </source>
</evidence>
<dbReference type="OMA" id="TVVFHEP"/>
<protein>
    <submittedName>
        <fullName evidence="2">Branched-chain-amino-acid aminotransferase-like protein 2</fullName>
    </submittedName>
</protein>
<keyword evidence="1" id="KW-1185">Reference proteome</keyword>
<evidence type="ECO:0000313" key="1">
    <source>
        <dbReference type="Proteomes" id="UP000694845"/>
    </source>
</evidence>
<dbReference type="Pfam" id="PF19798">
    <property type="entry name" value="Sulfotransfer_5"/>
    <property type="match status" value="1"/>
</dbReference>
<name>A0A8B7ZSC4_ACAPL</name>
<dbReference type="OrthoDB" id="416710at2759"/>
<dbReference type="PANTHER" id="PTHR48312:SF1">
    <property type="entry name" value="SULFOTRANSFERASE"/>
    <property type="match status" value="1"/>
</dbReference>
<organism evidence="1 2">
    <name type="scientific">Acanthaster planci</name>
    <name type="common">Crown-of-thorns starfish</name>
    <dbReference type="NCBI Taxonomy" id="133434"/>
    <lineage>
        <taxon>Eukaryota</taxon>
        <taxon>Metazoa</taxon>
        <taxon>Echinodermata</taxon>
        <taxon>Eleutherozoa</taxon>
        <taxon>Asterozoa</taxon>
        <taxon>Asteroidea</taxon>
        <taxon>Valvatacea</taxon>
        <taxon>Valvatida</taxon>
        <taxon>Acanthasteridae</taxon>
        <taxon>Acanthaster</taxon>
    </lineage>
</organism>
<reference evidence="2" key="1">
    <citation type="submission" date="2025-08" db="UniProtKB">
        <authorList>
            <consortium name="RefSeq"/>
        </authorList>
    </citation>
    <scope>IDENTIFICATION</scope>
</reference>
<dbReference type="GeneID" id="110988867"/>
<dbReference type="Proteomes" id="UP000694845">
    <property type="component" value="Unplaced"/>
</dbReference>
<dbReference type="SUPFAM" id="SSF52540">
    <property type="entry name" value="P-loop containing nucleoside triphosphate hydrolases"/>
    <property type="match status" value="1"/>
</dbReference>
<dbReference type="InterPro" id="IPR027417">
    <property type="entry name" value="P-loop_NTPase"/>
</dbReference>
<accession>A0A8B7ZSC4</accession>
<dbReference type="KEGG" id="aplc:110988867"/>
<dbReference type="Gene3D" id="3.40.50.300">
    <property type="entry name" value="P-loop containing nucleotide triphosphate hydrolases"/>
    <property type="match status" value="1"/>
</dbReference>
<dbReference type="RefSeq" id="XP_022108473.1">
    <property type="nucleotide sequence ID" value="XM_022252781.1"/>
</dbReference>
<sequence length="277" mass="31991">MSTGDTKPARVMLWTCPRSLSTAFTRSILELDDVEVFNEEFTAAFFFGPDRTRDRGIYLAPNHSYKWVKQRLEADYPGRAGVFAKDFTYPLVGRYHLIPEGFCHTFLVRSPTKVFASLKPRLESSKISAAMSGTDIRSVMTEGYTYKELRDLYDHVTGLGLPTFVMDADDLLDDPVEMMRQYCRFTALPFKETMVKWEPARCGDLRWHCCRALRLTNWMMQWYEGALKSSGFKKPAPRHIDVESLPQDVRLAIEVSQPHYDHMYARRVILNSKANCD</sequence>